<evidence type="ECO:0000256" key="8">
    <source>
        <dbReference type="PROSITE-ProRule" id="PRU01193"/>
    </source>
</evidence>
<dbReference type="PANTHER" id="PTHR43099:SF5">
    <property type="entry name" value="HLYC_CORC FAMILY TRANSPORTER"/>
    <property type="match status" value="1"/>
</dbReference>
<dbReference type="InterPro" id="IPR000644">
    <property type="entry name" value="CBS_dom"/>
</dbReference>
<evidence type="ECO:0000256" key="3">
    <source>
        <dbReference type="ARBA" id="ARBA00022692"/>
    </source>
</evidence>
<keyword evidence="5 8" id="KW-1133">Transmembrane helix</keyword>
<dbReference type="OrthoDB" id="110231at2"/>
<feature type="transmembrane region" description="Helical" evidence="9">
    <location>
        <begin position="107"/>
        <end position="127"/>
    </location>
</feature>
<comment type="subcellular location">
    <subcellularLocation>
        <location evidence="1">Cell membrane</location>
        <topology evidence="1">Multi-pass membrane protein</topology>
    </subcellularLocation>
</comment>
<dbReference type="PANTHER" id="PTHR43099">
    <property type="entry name" value="UPF0053 PROTEIN YRKA"/>
    <property type="match status" value="1"/>
</dbReference>
<evidence type="ECO:0000259" key="10">
    <source>
        <dbReference type="PROSITE" id="PS51371"/>
    </source>
</evidence>
<evidence type="ECO:0000256" key="2">
    <source>
        <dbReference type="ARBA" id="ARBA00022475"/>
    </source>
</evidence>
<evidence type="ECO:0000259" key="11">
    <source>
        <dbReference type="PROSITE" id="PS51846"/>
    </source>
</evidence>
<comment type="caution">
    <text evidence="12">The sequence shown here is derived from an EMBL/GenBank/DDBJ whole genome shotgun (WGS) entry which is preliminary data.</text>
</comment>
<dbReference type="PROSITE" id="PS51846">
    <property type="entry name" value="CNNM"/>
    <property type="match status" value="1"/>
</dbReference>
<feature type="domain" description="CNNM transmembrane" evidence="11">
    <location>
        <begin position="1"/>
        <end position="206"/>
    </location>
</feature>
<protein>
    <submittedName>
        <fullName evidence="12">HlyC/CorC family transporter</fullName>
    </submittedName>
</protein>
<dbReference type="InterPro" id="IPR002550">
    <property type="entry name" value="CNNM"/>
</dbReference>
<evidence type="ECO:0000313" key="13">
    <source>
        <dbReference type="Proteomes" id="UP000265768"/>
    </source>
</evidence>
<dbReference type="Proteomes" id="UP000265768">
    <property type="component" value="Unassembled WGS sequence"/>
</dbReference>
<evidence type="ECO:0000256" key="6">
    <source>
        <dbReference type="ARBA" id="ARBA00023136"/>
    </source>
</evidence>
<dbReference type="AlphaFoldDB" id="A0A3A4BDB3"/>
<evidence type="ECO:0000256" key="9">
    <source>
        <dbReference type="SAM" id="Phobius"/>
    </source>
</evidence>
<dbReference type="EMBL" id="QZEY01000005">
    <property type="protein sequence ID" value="RJL32198.1"/>
    <property type="molecule type" value="Genomic_DNA"/>
</dbReference>
<accession>A0A3A4BDB3</accession>
<keyword evidence="2" id="KW-1003">Cell membrane</keyword>
<dbReference type="Gene3D" id="3.10.580.10">
    <property type="entry name" value="CBS-domain"/>
    <property type="match status" value="1"/>
</dbReference>
<dbReference type="InterPro" id="IPR051676">
    <property type="entry name" value="UPF0053_domain"/>
</dbReference>
<dbReference type="InterPro" id="IPR046342">
    <property type="entry name" value="CBS_dom_sf"/>
</dbReference>
<dbReference type="GO" id="GO:0005886">
    <property type="term" value="C:plasma membrane"/>
    <property type="evidence" value="ECO:0007669"/>
    <property type="project" value="UniProtKB-SubCell"/>
</dbReference>
<dbReference type="RefSeq" id="WP_119927516.1">
    <property type="nucleotide sequence ID" value="NZ_QZEY01000005.1"/>
</dbReference>
<dbReference type="Pfam" id="PF00571">
    <property type="entry name" value="CBS"/>
    <property type="match status" value="1"/>
</dbReference>
<keyword evidence="7" id="KW-0129">CBS domain</keyword>
<name>A0A3A4BDB3_9ACTN</name>
<feature type="transmembrane region" description="Helical" evidence="9">
    <location>
        <begin position="6"/>
        <end position="28"/>
    </location>
</feature>
<keyword evidence="13" id="KW-1185">Reference proteome</keyword>
<evidence type="ECO:0000256" key="1">
    <source>
        <dbReference type="ARBA" id="ARBA00004651"/>
    </source>
</evidence>
<keyword evidence="6 8" id="KW-0472">Membrane</keyword>
<proteinExistence type="predicted"/>
<evidence type="ECO:0000313" key="12">
    <source>
        <dbReference type="EMBL" id="RJL32198.1"/>
    </source>
</evidence>
<keyword evidence="3 8" id="KW-0812">Transmembrane</keyword>
<feature type="transmembrane region" description="Helical" evidence="9">
    <location>
        <begin position="60"/>
        <end position="87"/>
    </location>
</feature>
<sequence>MNIWLSLLIGVLLLAGNGFFVAAEFALVSARRHRLEQLAAGGGRVVRSAARTAVRGVRELSLMLAGAQLGITLCTLGLGVVAEPAIAHLLEPLLSAVGLPPAAQHPIAFVIALAIVTFLHMVVGEMAPKSWALTAPDRAALWLALPFQGFLVVMRPVLRVLNAATNGLLRLVGVHARDELGVSRTSGQLAILVAESGRMGLLDREEHDLLTRALRVESMTVERVMVPISAAASVPADAGTPEVLEAARRSGHLRVLVTEGDRVLGVVHAREALVDPECSPREAARSLPRLPCSMPVIQAVSDLREARSQLGLVVRPDGRVVGLVSLSDLLGPLLDTAPAAA</sequence>
<feature type="domain" description="CBS" evidence="10">
    <location>
        <begin position="283"/>
        <end position="339"/>
    </location>
</feature>
<evidence type="ECO:0000256" key="7">
    <source>
        <dbReference type="PROSITE-ProRule" id="PRU00703"/>
    </source>
</evidence>
<gene>
    <name evidence="12" type="ORF">D5H75_17525</name>
</gene>
<reference evidence="12 13" key="1">
    <citation type="submission" date="2018-09" db="EMBL/GenBank/DDBJ databases">
        <title>YIM 75507 draft genome.</title>
        <authorList>
            <person name="Tang S."/>
            <person name="Feng Y."/>
        </authorList>
    </citation>
    <scope>NUCLEOTIDE SEQUENCE [LARGE SCALE GENOMIC DNA]</scope>
    <source>
        <strain evidence="12 13">YIM 75507</strain>
    </source>
</reference>
<keyword evidence="4" id="KW-0677">Repeat</keyword>
<dbReference type="Pfam" id="PF01595">
    <property type="entry name" value="CNNM"/>
    <property type="match status" value="1"/>
</dbReference>
<dbReference type="SUPFAM" id="SSF54631">
    <property type="entry name" value="CBS-domain pair"/>
    <property type="match status" value="1"/>
</dbReference>
<dbReference type="InterPro" id="IPR044751">
    <property type="entry name" value="Ion_transp-like_CBS"/>
</dbReference>
<organism evidence="12 13">
    <name type="scientific">Bailinhaonella thermotolerans</name>
    <dbReference type="NCBI Taxonomy" id="1070861"/>
    <lineage>
        <taxon>Bacteria</taxon>
        <taxon>Bacillati</taxon>
        <taxon>Actinomycetota</taxon>
        <taxon>Actinomycetes</taxon>
        <taxon>Streptosporangiales</taxon>
        <taxon>Streptosporangiaceae</taxon>
        <taxon>Bailinhaonella</taxon>
    </lineage>
</organism>
<dbReference type="PROSITE" id="PS51371">
    <property type="entry name" value="CBS"/>
    <property type="match status" value="1"/>
</dbReference>
<evidence type="ECO:0000256" key="4">
    <source>
        <dbReference type="ARBA" id="ARBA00022737"/>
    </source>
</evidence>
<dbReference type="CDD" id="cd04590">
    <property type="entry name" value="CBS_pair_CorC_HlyC_assoc"/>
    <property type="match status" value="1"/>
</dbReference>
<evidence type="ECO:0000256" key="5">
    <source>
        <dbReference type="ARBA" id="ARBA00022989"/>
    </source>
</evidence>